<evidence type="ECO:0000256" key="3">
    <source>
        <dbReference type="ARBA" id="ARBA00022827"/>
    </source>
</evidence>
<feature type="domain" description="FAD-binding" evidence="7">
    <location>
        <begin position="297"/>
        <end position="380"/>
    </location>
</feature>
<evidence type="ECO:0000256" key="1">
    <source>
        <dbReference type="ARBA" id="ARBA00007992"/>
    </source>
</evidence>
<accession>A0AAD6GUV9</accession>
<dbReference type="EMBL" id="JAQJAE010000006">
    <property type="protein sequence ID" value="KAJ5589545.1"/>
    <property type="molecule type" value="Genomic_DNA"/>
</dbReference>
<dbReference type="Gene3D" id="3.50.50.60">
    <property type="entry name" value="FAD/NAD(P)-binding domain"/>
    <property type="match status" value="1"/>
</dbReference>
<evidence type="ECO:0000259" key="7">
    <source>
        <dbReference type="Pfam" id="PF01494"/>
    </source>
</evidence>
<evidence type="ECO:0008006" key="10">
    <source>
        <dbReference type="Google" id="ProtNLM"/>
    </source>
</evidence>
<dbReference type="SUPFAM" id="SSF51905">
    <property type="entry name" value="FAD/NAD(P)-binding domain"/>
    <property type="match status" value="1"/>
</dbReference>
<keyword evidence="5" id="KW-0503">Monooxygenase</keyword>
<comment type="similarity">
    <text evidence="1">Belongs to the paxM FAD-dependent monooxygenase family.</text>
</comment>
<gene>
    <name evidence="8" type="ORF">N7537_012223</name>
</gene>
<dbReference type="InterPro" id="IPR050493">
    <property type="entry name" value="FAD-dep_Monooxygenase_BioMet"/>
</dbReference>
<dbReference type="Proteomes" id="UP001213799">
    <property type="component" value="Unassembled WGS sequence"/>
</dbReference>
<dbReference type="Pfam" id="PF01266">
    <property type="entry name" value="DAO"/>
    <property type="match status" value="1"/>
</dbReference>
<keyword evidence="4" id="KW-0560">Oxidoreductase</keyword>
<feature type="domain" description="FAD dependent oxidoreductase" evidence="6">
    <location>
        <begin position="12"/>
        <end position="67"/>
    </location>
</feature>
<dbReference type="Pfam" id="PF01494">
    <property type="entry name" value="FAD_binding_3"/>
    <property type="match status" value="1"/>
</dbReference>
<evidence type="ECO:0000256" key="4">
    <source>
        <dbReference type="ARBA" id="ARBA00023002"/>
    </source>
</evidence>
<dbReference type="InterPro" id="IPR006076">
    <property type="entry name" value="FAD-dep_OxRdtase"/>
</dbReference>
<dbReference type="RefSeq" id="XP_056748564.1">
    <property type="nucleotide sequence ID" value="XM_056903277.1"/>
</dbReference>
<evidence type="ECO:0000313" key="9">
    <source>
        <dbReference type="Proteomes" id="UP001213799"/>
    </source>
</evidence>
<protein>
    <recommendedName>
        <fullName evidence="10">FAD-binding domain-containing protein</fullName>
    </recommendedName>
</protein>
<dbReference type="GO" id="GO:0004497">
    <property type="term" value="F:monooxygenase activity"/>
    <property type="evidence" value="ECO:0007669"/>
    <property type="project" value="UniProtKB-KW"/>
</dbReference>
<dbReference type="InterPro" id="IPR036188">
    <property type="entry name" value="FAD/NAD-bd_sf"/>
</dbReference>
<dbReference type="PRINTS" id="PR00420">
    <property type="entry name" value="RNGMNOXGNASE"/>
</dbReference>
<sequence>MSQNLSSPCKLRVAVIGGGISGLATAAFLRKCPQYSITVYERRAADFKETSATFGLRGSGISIVKQLGITKQEINGIVGAGYRIYNTREELMSKAQLGNGPDGDGDLWFVFRQDLKDALLRRATSEEGKGKPIQVIYGSHIVRVDPEAGRIHFTDRASVDVDLIIGADGIHSKVRTAMIPPSHPQPAPCGLSVYRFMIPMEVFKESMAAEGRMPDMFNYEEGYFIAIVAAGDEGNRNVVMLPCRGHRFMSVACAVPDSILKNPARLEYSWNAKGSVEELVDNVRGFPEWLGRLYGRMSQVELFQVRDQEPLPSYVNGRAVLIGDAAHPMVPYQGQGANQCLEDVEGLHTILENLSNGDLIPDQLRVWDSIRRPRASAVQQSARVSQSKISTKEATQALLAVKPYVRMKDALAARGATQAVENPHSTLAGRGYSYSEIWSVVANTQSTSFKELEGTLRDRAIDAISQAMRMTFVLVPVARTVMFVAAMLMKWEKPSGYGVAVGG</sequence>
<keyword evidence="3" id="KW-0274">FAD</keyword>
<dbReference type="PANTHER" id="PTHR13789:SF314">
    <property type="entry name" value="FAD-BINDING DOMAIN-CONTAINING PROTEIN"/>
    <property type="match status" value="1"/>
</dbReference>
<dbReference type="GeneID" id="81593519"/>
<evidence type="ECO:0000256" key="5">
    <source>
        <dbReference type="ARBA" id="ARBA00023033"/>
    </source>
</evidence>
<dbReference type="SUPFAM" id="SSF54373">
    <property type="entry name" value="FAD-linked reductases, C-terminal domain"/>
    <property type="match status" value="1"/>
</dbReference>
<dbReference type="AlphaFoldDB" id="A0AAD6GUV9"/>
<name>A0AAD6GUV9_9EURO</name>
<dbReference type="InterPro" id="IPR002938">
    <property type="entry name" value="FAD-bd"/>
</dbReference>
<evidence type="ECO:0000256" key="2">
    <source>
        <dbReference type="ARBA" id="ARBA00022630"/>
    </source>
</evidence>
<comment type="caution">
    <text evidence="8">The sequence shown here is derived from an EMBL/GenBank/DDBJ whole genome shotgun (WGS) entry which is preliminary data.</text>
</comment>
<organism evidence="8 9">
    <name type="scientific">Penicillium hordei</name>
    <dbReference type="NCBI Taxonomy" id="40994"/>
    <lineage>
        <taxon>Eukaryota</taxon>
        <taxon>Fungi</taxon>
        <taxon>Dikarya</taxon>
        <taxon>Ascomycota</taxon>
        <taxon>Pezizomycotina</taxon>
        <taxon>Eurotiomycetes</taxon>
        <taxon>Eurotiomycetidae</taxon>
        <taxon>Eurotiales</taxon>
        <taxon>Aspergillaceae</taxon>
        <taxon>Penicillium</taxon>
    </lineage>
</organism>
<keyword evidence="9" id="KW-1185">Reference proteome</keyword>
<reference evidence="8" key="1">
    <citation type="journal article" date="2023" name="IMA Fungus">
        <title>Comparative genomic study of the Penicillium genus elucidates a diverse pangenome and 15 lateral gene transfer events.</title>
        <authorList>
            <person name="Petersen C."/>
            <person name="Sorensen T."/>
            <person name="Nielsen M.R."/>
            <person name="Sondergaard T.E."/>
            <person name="Sorensen J.L."/>
            <person name="Fitzpatrick D.A."/>
            <person name="Frisvad J.C."/>
            <person name="Nielsen K.L."/>
        </authorList>
    </citation>
    <scope>NUCLEOTIDE SEQUENCE</scope>
    <source>
        <strain evidence="8">IBT 12815</strain>
    </source>
</reference>
<evidence type="ECO:0000313" key="8">
    <source>
        <dbReference type="EMBL" id="KAJ5589545.1"/>
    </source>
</evidence>
<evidence type="ECO:0000259" key="6">
    <source>
        <dbReference type="Pfam" id="PF01266"/>
    </source>
</evidence>
<reference evidence="8" key="2">
    <citation type="submission" date="2023-01" db="EMBL/GenBank/DDBJ databases">
        <authorList>
            <person name="Petersen C."/>
        </authorList>
    </citation>
    <scope>NUCLEOTIDE SEQUENCE</scope>
    <source>
        <strain evidence="8">IBT 12815</strain>
    </source>
</reference>
<dbReference type="GO" id="GO:0071949">
    <property type="term" value="F:FAD binding"/>
    <property type="evidence" value="ECO:0007669"/>
    <property type="project" value="InterPro"/>
</dbReference>
<keyword evidence="2" id="KW-0285">Flavoprotein</keyword>
<proteinExistence type="inferred from homology"/>
<dbReference type="PANTHER" id="PTHR13789">
    <property type="entry name" value="MONOOXYGENASE"/>
    <property type="match status" value="1"/>
</dbReference>